<organism evidence="1 2">
    <name type="scientific">Staphylococcus aureus</name>
    <dbReference type="NCBI Taxonomy" id="1280"/>
    <lineage>
        <taxon>Bacteria</taxon>
        <taxon>Bacillati</taxon>
        <taxon>Bacillota</taxon>
        <taxon>Bacilli</taxon>
        <taxon>Bacillales</taxon>
        <taxon>Staphylococcaceae</taxon>
        <taxon>Staphylococcus</taxon>
    </lineage>
</organism>
<dbReference type="EMBL" id="UHBY01000003">
    <property type="protein sequence ID" value="SUL32819.1"/>
    <property type="molecule type" value="Genomic_DNA"/>
</dbReference>
<proteinExistence type="predicted"/>
<evidence type="ECO:0008006" key="3">
    <source>
        <dbReference type="Google" id="ProtNLM"/>
    </source>
</evidence>
<evidence type="ECO:0000313" key="1">
    <source>
        <dbReference type="EMBL" id="SUL32819.1"/>
    </source>
</evidence>
<gene>
    <name evidence="1" type="ORF">NCTC10702_01052</name>
</gene>
<dbReference type="Proteomes" id="UP000254116">
    <property type="component" value="Unassembled WGS sequence"/>
</dbReference>
<name>A0A380EEB9_STAAU</name>
<evidence type="ECO:0000313" key="2">
    <source>
        <dbReference type="Proteomes" id="UP000254116"/>
    </source>
</evidence>
<reference evidence="1 2" key="1">
    <citation type="submission" date="2018-06" db="EMBL/GenBank/DDBJ databases">
        <authorList>
            <consortium name="Pathogen Informatics"/>
            <person name="Doyle S."/>
        </authorList>
    </citation>
    <scope>NUCLEOTIDE SEQUENCE [LARGE SCALE GENOMIC DNA]</scope>
    <source>
        <strain evidence="1 2">NCTC10702</strain>
    </source>
</reference>
<accession>A0A380EEB9</accession>
<sequence>MSSIIDKKFMYYLKLTRWKNDGLAGFTAGSISAILVYWTNQKNEFGIKDKNDWIGHKLDVGIDAVEKSAEKTVDGVENVMVKLQKVFLII</sequence>
<protein>
    <recommendedName>
        <fullName evidence="3">Phage protein</fullName>
    </recommendedName>
</protein>
<dbReference type="AlphaFoldDB" id="A0A380EEB9"/>